<evidence type="ECO:0000259" key="13">
    <source>
        <dbReference type="Pfam" id="PF01467"/>
    </source>
</evidence>
<dbReference type="OrthoDB" id="40021at2759"/>
<evidence type="ECO:0000313" key="15">
    <source>
        <dbReference type="Proteomes" id="UP000001300"/>
    </source>
</evidence>
<dbReference type="OMA" id="QCKYINA"/>
<dbReference type="KEGG" id="yli:2909306"/>
<keyword evidence="8" id="KW-1208">Phospholipid metabolism</keyword>
<evidence type="ECO:0000313" key="14">
    <source>
        <dbReference type="EMBL" id="CAG81813.1"/>
    </source>
</evidence>
<evidence type="ECO:0000256" key="2">
    <source>
        <dbReference type="ARBA" id="ARBA00010101"/>
    </source>
</evidence>
<dbReference type="PANTHER" id="PTHR45780:SF2">
    <property type="entry name" value="ETHANOLAMINE-PHOSPHATE CYTIDYLYLTRANSFERASE"/>
    <property type="match status" value="1"/>
</dbReference>
<dbReference type="InterPro" id="IPR004821">
    <property type="entry name" value="Cyt_trans-like"/>
</dbReference>
<dbReference type="GO" id="GO:0004306">
    <property type="term" value="F:ethanolamine-phosphate cytidylyltransferase activity"/>
    <property type="evidence" value="ECO:0000318"/>
    <property type="project" value="GO_Central"/>
</dbReference>
<evidence type="ECO:0000256" key="9">
    <source>
        <dbReference type="ARBA" id="ARBA00024191"/>
    </source>
</evidence>
<feature type="domain" description="Cytidyltransferase-like" evidence="13">
    <location>
        <begin position="190"/>
        <end position="326"/>
    </location>
</feature>
<name>Q6CCV0_YARLI</name>
<dbReference type="NCBIfam" id="TIGR00125">
    <property type="entry name" value="cyt_tran_rel"/>
    <property type="match status" value="1"/>
</dbReference>
<evidence type="ECO:0000256" key="5">
    <source>
        <dbReference type="ARBA" id="ARBA00022695"/>
    </source>
</evidence>
<dbReference type="GO" id="GO:0005737">
    <property type="term" value="C:cytoplasm"/>
    <property type="evidence" value="ECO:0000318"/>
    <property type="project" value="GO_Central"/>
</dbReference>
<sequence>MRQARQLCNELYVGVHSDEDIAQHKGPVVMHLPERALAVEGCKWSTKPILKAPYVTDPKVMDDYQCKYVVHGDDITTDEHGNDCYQTVKDAGRFIVVKRTPNISTTDLVGRMLSTNTNHHLPTVTTDEITSKKHFLLHGDALERFEQYATGADAKAAHSGVYMYTGANAPIAEIVAPSAEVNKGLQKVWYVDGAFDLFFMGHIQLLKDLRAAASKEGALIVVGLHDDKTVNEVKGENYPIMNLQERALCVLQCRYVDAVVLQAPYIASESFVEGLAKAGIQVVKIVHGATPVTDLDGQDPYAWAKKAGIYQDAPTHEFAGVSTRTIVDRVLKNRDAYEERQRKKGWKAENEKKLKDEEGDRFAK</sequence>
<evidence type="ECO:0000256" key="6">
    <source>
        <dbReference type="ARBA" id="ARBA00023098"/>
    </source>
</evidence>
<dbReference type="RefSeq" id="XP_501512.3">
    <property type="nucleotide sequence ID" value="XM_501512.3"/>
</dbReference>
<feature type="region of interest" description="Disordered" evidence="12">
    <location>
        <begin position="337"/>
        <end position="364"/>
    </location>
</feature>
<protein>
    <recommendedName>
        <fullName evidence="10">ethanolamine-phosphate cytidylyltransferase</fullName>
        <ecNumber evidence="10">2.7.7.14</ecNumber>
    </recommendedName>
    <alternativeName>
        <fullName evidence="11">CTP:phosphoethanolamine cytidylyltransferase</fullName>
    </alternativeName>
</protein>
<dbReference type="SUPFAM" id="SSF52374">
    <property type="entry name" value="Nucleotidylyl transferase"/>
    <property type="match status" value="2"/>
</dbReference>
<dbReference type="HOGENOM" id="CLU_031246_0_0_1"/>
<dbReference type="UniPathway" id="UPA00558">
    <property type="reaction ID" value="UER00742"/>
</dbReference>
<evidence type="ECO:0000256" key="12">
    <source>
        <dbReference type="SAM" id="MobiDB-lite"/>
    </source>
</evidence>
<evidence type="ECO:0000256" key="4">
    <source>
        <dbReference type="ARBA" id="ARBA00022679"/>
    </source>
</evidence>
<dbReference type="EC" id="2.7.7.14" evidence="10"/>
<keyword evidence="5" id="KW-0548">Nucleotidyltransferase</keyword>
<dbReference type="PANTHER" id="PTHR45780">
    <property type="entry name" value="ETHANOLAMINE-PHOSPHATE CYTIDYLYLTRANSFERASE"/>
    <property type="match status" value="1"/>
</dbReference>
<keyword evidence="15" id="KW-1185">Reference proteome</keyword>
<evidence type="ECO:0000256" key="3">
    <source>
        <dbReference type="ARBA" id="ARBA00022516"/>
    </source>
</evidence>
<dbReference type="STRING" id="284591.Q6CCV0"/>
<dbReference type="InParanoid" id="Q6CCV0"/>
<dbReference type="Proteomes" id="UP000001300">
    <property type="component" value="Chromosome C"/>
</dbReference>
<dbReference type="FunCoup" id="Q6CCV0">
    <property type="interactions" value="569"/>
</dbReference>
<dbReference type="InterPro" id="IPR044608">
    <property type="entry name" value="Ect1/PCYT2"/>
</dbReference>
<evidence type="ECO:0000256" key="8">
    <source>
        <dbReference type="ARBA" id="ARBA00023264"/>
    </source>
</evidence>
<dbReference type="AlphaFoldDB" id="Q6CCV0"/>
<evidence type="ECO:0000256" key="11">
    <source>
        <dbReference type="ARBA" id="ARBA00031473"/>
    </source>
</evidence>
<keyword evidence="4" id="KW-0808">Transferase</keyword>
<evidence type="ECO:0000256" key="1">
    <source>
        <dbReference type="ARBA" id="ARBA00005189"/>
    </source>
</evidence>
<dbReference type="GO" id="GO:0006646">
    <property type="term" value="P:phosphatidylethanolamine biosynthetic process"/>
    <property type="evidence" value="ECO:0000318"/>
    <property type="project" value="GO_Central"/>
</dbReference>
<proteinExistence type="inferred from homology"/>
<dbReference type="EMBL" id="CR382129">
    <property type="protein sequence ID" value="CAG81813.1"/>
    <property type="molecule type" value="Genomic_DNA"/>
</dbReference>
<comment type="similarity">
    <text evidence="2">Belongs to the cytidylyltransferase family.</text>
</comment>
<comment type="pathway">
    <text evidence="9">Phospholipid metabolism; phosphatidylethanolamine biosynthesis; phosphatidylethanolamine from ethanolamine: step 2/3.</text>
</comment>
<organism evidence="14 15">
    <name type="scientific">Yarrowia lipolytica (strain CLIB 122 / E 150)</name>
    <name type="common">Yeast</name>
    <name type="synonym">Candida lipolytica</name>
    <dbReference type="NCBI Taxonomy" id="284591"/>
    <lineage>
        <taxon>Eukaryota</taxon>
        <taxon>Fungi</taxon>
        <taxon>Dikarya</taxon>
        <taxon>Ascomycota</taxon>
        <taxon>Saccharomycotina</taxon>
        <taxon>Dipodascomycetes</taxon>
        <taxon>Dipodascales</taxon>
        <taxon>Dipodascales incertae sedis</taxon>
        <taxon>Yarrowia</taxon>
    </lineage>
</organism>
<dbReference type="Pfam" id="PF01467">
    <property type="entry name" value="CTP_transf_like"/>
    <property type="match status" value="2"/>
</dbReference>
<keyword evidence="3" id="KW-0444">Lipid biosynthesis</keyword>
<evidence type="ECO:0000256" key="7">
    <source>
        <dbReference type="ARBA" id="ARBA00023209"/>
    </source>
</evidence>
<accession>Q6CCV0</accession>
<reference evidence="14 15" key="1">
    <citation type="journal article" date="2004" name="Nature">
        <title>Genome evolution in yeasts.</title>
        <authorList>
            <consortium name="Genolevures"/>
            <person name="Dujon B."/>
            <person name="Sherman D."/>
            <person name="Fischer G."/>
            <person name="Durrens P."/>
            <person name="Casaregola S."/>
            <person name="Lafontaine I."/>
            <person name="de Montigny J."/>
            <person name="Marck C."/>
            <person name="Neuveglise C."/>
            <person name="Talla E."/>
            <person name="Goffard N."/>
            <person name="Frangeul L."/>
            <person name="Aigle M."/>
            <person name="Anthouard V."/>
            <person name="Babour A."/>
            <person name="Barbe V."/>
            <person name="Barnay S."/>
            <person name="Blanchin S."/>
            <person name="Beckerich J.M."/>
            <person name="Beyne E."/>
            <person name="Bleykasten C."/>
            <person name="Boisrame A."/>
            <person name="Boyer J."/>
            <person name="Cattolico L."/>
            <person name="Confanioleri F."/>
            <person name="de Daruvar A."/>
            <person name="Despons L."/>
            <person name="Fabre E."/>
            <person name="Fairhead C."/>
            <person name="Ferry-Dumazet H."/>
            <person name="Groppi A."/>
            <person name="Hantraye F."/>
            <person name="Hennequin C."/>
            <person name="Jauniaux N."/>
            <person name="Joyet P."/>
            <person name="Kachouri R."/>
            <person name="Kerrest A."/>
            <person name="Koszul R."/>
            <person name="Lemaire M."/>
            <person name="Lesur I."/>
            <person name="Ma L."/>
            <person name="Muller H."/>
            <person name="Nicaud J.M."/>
            <person name="Nikolski M."/>
            <person name="Oztas S."/>
            <person name="Ozier-Kalogeropoulos O."/>
            <person name="Pellenz S."/>
            <person name="Potier S."/>
            <person name="Richard G.F."/>
            <person name="Straub M.L."/>
            <person name="Suleau A."/>
            <person name="Swennene D."/>
            <person name="Tekaia F."/>
            <person name="Wesolowski-Louvel M."/>
            <person name="Westhof E."/>
            <person name="Wirth B."/>
            <person name="Zeniou-Meyer M."/>
            <person name="Zivanovic I."/>
            <person name="Bolotin-Fukuhara M."/>
            <person name="Thierry A."/>
            <person name="Bouchier C."/>
            <person name="Caudron B."/>
            <person name="Scarpelli C."/>
            <person name="Gaillardin C."/>
            <person name="Weissenbach J."/>
            <person name="Wincker P."/>
            <person name="Souciet J.L."/>
        </authorList>
    </citation>
    <scope>NUCLEOTIDE SEQUENCE [LARGE SCALE GENOMIC DNA]</scope>
    <source>
        <strain evidence="15">CLIB 122 / E 150</strain>
    </source>
</reference>
<comment type="pathway">
    <text evidence="1">Lipid metabolism.</text>
</comment>
<keyword evidence="7" id="KW-0594">Phospholipid biosynthesis</keyword>
<dbReference type="VEuPathDB" id="FungiDB:YALI0_C06303g"/>
<dbReference type="CDD" id="cd02173">
    <property type="entry name" value="ECT"/>
    <property type="match status" value="1"/>
</dbReference>
<evidence type="ECO:0000256" key="10">
    <source>
        <dbReference type="ARBA" id="ARBA00024221"/>
    </source>
</evidence>
<gene>
    <name evidence="14" type="ORF">YALI0_C06303g</name>
</gene>
<dbReference type="Gene3D" id="3.40.50.620">
    <property type="entry name" value="HUPs"/>
    <property type="match status" value="2"/>
</dbReference>
<dbReference type="InterPro" id="IPR014729">
    <property type="entry name" value="Rossmann-like_a/b/a_fold"/>
</dbReference>
<feature type="domain" description="Cytidyltransferase-like" evidence="13">
    <location>
        <begin position="2"/>
        <end position="109"/>
    </location>
</feature>
<keyword evidence="6" id="KW-0443">Lipid metabolism</keyword>